<gene>
    <name evidence="4" type="ORF">HN018_10155</name>
</gene>
<feature type="compositionally biased region" description="Low complexity" evidence="1">
    <location>
        <begin position="99"/>
        <end position="169"/>
    </location>
</feature>
<evidence type="ECO:0000256" key="2">
    <source>
        <dbReference type="SAM" id="Phobius"/>
    </source>
</evidence>
<feature type="compositionally biased region" description="Low complexity" evidence="1">
    <location>
        <begin position="176"/>
        <end position="185"/>
    </location>
</feature>
<dbReference type="InterPro" id="IPR007730">
    <property type="entry name" value="SPOR-like_dom"/>
</dbReference>
<dbReference type="Pfam" id="PF05036">
    <property type="entry name" value="SPOR"/>
    <property type="match status" value="1"/>
</dbReference>
<keyword evidence="5" id="KW-1185">Reference proteome</keyword>
<keyword evidence="2" id="KW-1133">Transmembrane helix</keyword>
<dbReference type="InterPro" id="IPR036680">
    <property type="entry name" value="SPOR-like_sf"/>
</dbReference>
<dbReference type="RefSeq" id="WP_171833969.1">
    <property type="nucleotide sequence ID" value="NZ_CP053708.1"/>
</dbReference>
<feature type="domain" description="SPOR" evidence="3">
    <location>
        <begin position="188"/>
        <end position="272"/>
    </location>
</feature>
<evidence type="ECO:0000313" key="4">
    <source>
        <dbReference type="EMBL" id="QKE90349.1"/>
    </source>
</evidence>
<dbReference type="GO" id="GO:0042834">
    <property type="term" value="F:peptidoglycan binding"/>
    <property type="evidence" value="ECO:0007669"/>
    <property type="project" value="InterPro"/>
</dbReference>
<dbReference type="EMBL" id="CP053708">
    <property type="protein sequence ID" value="QKE90349.1"/>
    <property type="molecule type" value="Genomic_DNA"/>
</dbReference>
<keyword evidence="2" id="KW-0472">Membrane</keyword>
<evidence type="ECO:0000256" key="1">
    <source>
        <dbReference type="SAM" id="MobiDB-lite"/>
    </source>
</evidence>
<dbReference type="Proteomes" id="UP000500767">
    <property type="component" value="Chromosome"/>
</dbReference>
<accession>A0A6M8HPF7</accession>
<evidence type="ECO:0000313" key="5">
    <source>
        <dbReference type="Proteomes" id="UP000500767"/>
    </source>
</evidence>
<evidence type="ECO:0000259" key="3">
    <source>
        <dbReference type="PROSITE" id="PS51724"/>
    </source>
</evidence>
<sequence length="272" mass="27165">MNDPDLTDYKRPKGMDPGTKLLALFAGGIGALLVVVVGGWSLVGHHETGIPIVDAPAGPVRIKPIDPGGMQLSGVQNLTQSNGSAASGLAPGPETAQPQALQAQVDAARQADAAPAPAVAPAKAPAIQAAPPSDTASPAASASAEPAVAAPSEGKSATAPDAAAAPAGSDAEDQEPVAPTPAERPAAPPPQHGMAVQLAAVETQAAAQSEWARLSRRAPSLFAHRTPVIIPFSHGGKNFFRLRTAGFGTATEATSFCSHAKALGIACTLADF</sequence>
<dbReference type="PROSITE" id="PS51724">
    <property type="entry name" value="SPOR"/>
    <property type="match status" value="1"/>
</dbReference>
<protein>
    <submittedName>
        <fullName evidence="4">SPOR domain-containing protein</fullName>
    </submittedName>
</protein>
<keyword evidence="2" id="KW-0812">Transmembrane</keyword>
<dbReference type="Gene3D" id="3.30.70.1070">
    <property type="entry name" value="Sporulation related repeat"/>
    <property type="match status" value="1"/>
</dbReference>
<feature type="transmembrane region" description="Helical" evidence="2">
    <location>
        <begin position="21"/>
        <end position="43"/>
    </location>
</feature>
<feature type="region of interest" description="Disordered" evidence="1">
    <location>
        <begin position="79"/>
        <end position="194"/>
    </location>
</feature>
<reference evidence="4 5" key="1">
    <citation type="journal article" date="2014" name="World J. Microbiol. Biotechnol.">
        <title>Biodiversity and physiological characteristics of Antarctic and Arctic lichens-associated bacteria.</title>
        <authorList>
            <person name="Lee Y.M."/>
            <person name="Kim E.H."/>
            <person name="Lee H.K."/>
            <person name="Hong S.G."/>
        </authorList>
    </citation>
    <scope>NUCLEOTIDE SEQUENCE [LARGE SCALE GENOMIC DNA]</scope>
    <source>
        <strain evidence="4 5">PAMC 26569</strain>
    </source>
</reference>
<dbReference type="KEGG" id="lck:HN018_10155"/>
<name>A0A6M8HPF7_9PROT</name>
<dbReference type="AlphaFoldDB" id="A0A6M8HPF7"/>
<organism evidence="4 5">
    <name type="scientific">Lichenicola cladoniae</name>
    <dbReference type="NCBI Taxonomy" id="1484109"/>
    <lineage>
        <taxon>Bacteria</taxon>
        <taxon>Pseudomonadati</taxon>
        <taxon>Pseudomonadota</taxon>
        <taxon>Alphaproteobacteria</taxon>
        <taxon>Acetobacterales</taxon>
        <taxon>Acetobacteraceae</taxon>
        <taxon>Lichenicola</taxon>
    </lineage>
</organism>
<proteinExistence type="predicted"/>